<name>A0AA46WWF3_RHORH</name>
<dbReference type="InterPro" id="IPR050707">
    <property type="entry name" value="HTH_MetabolicPath_Reg"/>
</dbReference>
<dbReference type="PANTHER" id="PTHR30136:SF24">
    <property type="entry name" value="HTH-TYPE TRANSCRIPTIONAL REPRESSOR ALLR"/>
    <property type="match status" value="1"/>
</dbReference>
<evidence type="ECO:0000256" key="2">
    <source>
        <dbReference type="ARBA" id="ARBA00023125"/>
    </source>
</evidence>
<keyword evidence="3" id="KW-0804">Transcription</keyword>
<dbReference type="GO" id="GO:0003677">
    <property type="term" value="F:DNA binding"/>
    <property type="evidence" value="ECO:0007669"/>
    <property type="project" value="UniProtKB-KW"/>
</dbReference>
<dbReference type="SUPFAM" id="SSF46785">
    <property type="entry name" value="Winged helix' DNA-binding domain"/>
    <property type="match status" value="1"/>
</dbReference>
<dbReference type="RefSeq" id="WP_229583565.1">
    <property type="nucleotide sequence ID" value="NZ_CP083974.1"/>
</dbReference>
<accession>A0AA46WWF3</accession>
<feature type="domain" description="IclR-ED" evidence="6">
    <location>
        <begin position="61"/>
        <end position="234"/>
    </location>
</feature>
<evidence type="ECO:0000313" key="8">
    <source>
        <dbReference type="Proteomes" id="UP001162740"/>
    </source>
</evidence>
<dbReference type="Pfam" id="PF09339">
    <property type="entry name" value="HTH_IclR"/>
    <property type="match status" value="1"/>
</dbReference>
<evidence type="ECO:0000259" key="6">
    <source>
        <dbReference type="PROSITE" id="PS51078"/>
    </source>
</evidence>
<dbReference type="InterPro" id="IPR005471">
    <property type="entry name" value="Tscrpt_reg_IclR_N"/>
</dbReference>
<feature type="domain" description="HTH iclR-type" evidence="5">
    <location>
        <begin position="1"/>
        <end position="60"/>
    </location>
</feature>
<evidence type="ECO:0000313" key="7">
    <source>
        <dbReference type="EMBL" id="UZF45679.1"/>
    </source>
</evidence>
<keyword evidence="2" id="KW-0238">DNA-binding</keyword>
<dbReference type="InterPro" id="IPR014757">
    <property type="entry name" value="Tscrpt_reg_IclR_C"/>
</dbReference>
<sequence>MTERAFAVLMSFDITHRHMTLSQISRRTGLPVATTFRLLDRLEAMAAVERGGDGRYSVGPKIWELGILAPTHDVIGMGTRPLLVRLAARSGAMIRVFVYNGQKALCVEEVLAHGGSSAGGGPGLTLPLHDCAAGQVIMTSLTPAVRSSLPLTRIQFDRLEETLTVVHRQGWARLVRPDGAVEYAVGLDADGRPPMALSATLPPPSGSTKPLVTAEALAPELRSVARTLVGILNNSSDDRHSTAAPPETLPHTNSEHR</sequence>
<evidence type="ECO:0000259" key="5">
    <source>
        <dbReference type="PROSITE" id="PS51077"/>
    </source>
</evidence>
<gene>
    <name evidence="7" type="ORF">KUM34_003000</name>
</gene>
<evidence type="ECO:0000256" key="1">
    <source>
        <dbReference type="ARBA" id="ARBA00023015"/>
    </source>
</evidence>
<proteinExistence type="predicted"/>
<dbReference type="SMART" id="SM00346">
    <property type="entry name" value="HTH_ICLR"/>
    <property type="match status" value="1"/>
</dbReference>
<dbReference type="InterPro" id="IPR036390">
    <property type="entry name" value="WH_DNA-bd_sf"/>
</dbReference>
<protein>
    <submittedName>
        <fullName evidence="7">Helix-turn-helix domain-containing protein</fullName>
    </submittedName>
</protein>
<dbReference type="GO" id="GO:0003700">
    <property type="term" value="F:DNA-binding transcription factor activity"/>
    <property type="evidence" value="ECO:0007669"/>
    <property type="project" value="TreeGrafter"/>
</dbReference>
<dbReference type="Gene3D" id="1.10.10.10">
    <property type="entry name" value="Winged helix-like DNA-binding domain superfamily/Winged helix DNA-binding domain"/>
    <property type="match status" value="1"/>
</dbReference>
<dbReference type="PROSITE" id="PS51078">
    <property type="entry name" value="ICLR_ED"/>
    <property type="match status" value="1"/>
</dbReference>
<dbReference type="GO" id="GO:0045892">
    <property type="term" value="P:negative regulation of DNA-templated transcription"/>
    <property type="evidence" value="ECO:0007669"/>
    <property type="project" value="TreeGrafter"/>
</dbReference>
<dbReference type="SUPFAM" id="SSF55781">
    <property type="entry name" value="GAF domain-like"/>
    <property type="match status" value="1"/>
</dbReference>
<dbReference type="EMBL" id="CP083974">
    <property type="protein sequence ID" value="UZF45679.1"/>
    <property type="molecule type" value="Genomic_DNA"/>
</dbReference>
<feature type="region of interest" description="Disordered" evidence="4">
    <location>
        <begin position="233"/>
        <end position="257"/>
    </location>
</feature>
<dbReference type="Proteomes" id="UP001162740">
    <property type="component" value="Chromosome"/>
</dbReference>
<reference evidence="7 8" key="1">
    <citation type="journal article" date="2021" name="Front. Microbiol.">
        <title>Bacterial Transformation of Aromatic Monomers in Softwood Black Liquor.</title>
        <authorList>
            <person name="Navas L.E."/>
            <person name="Dexter G."/>
            <person name="Liu J."/>
            <person name="Levy-Booth D."/>
            <person name="Cho M."/>
            <person name="Jang S.K."/>
            <person name="Mansfield S.D."/>
            <person name="Renneckar S."/>
            <person name="Mohn W.W."/>
            <person name="Eltis L.D."/>
        </authorList>
    </citation>
    <scope>NUCLEOTIDE SEQUENCE [LARGE SCALE GENOMIC DNA]</scope>
    <source>
        <strain evidence="7 8">GD02</strain>
    </source>
</reference>
<dbReference type="AlphaFoldDB" id="A0AA46WWF3"/>
<dbReference type="PROSITE" id="PS51077">
    <property type="entry name" value="HTH_ICLR"/>
    <property type="match status" value="1"/>
</dbReference>
<dbReference type="InterPro" id="IPR036388">
    <property type="entry name" value="WH-like_DNA-bd_sf"/>
</dbReference>
<organism evidence="7 8">
    <name type="scientific">Rhodococcus rhodochrous</name>
    <dbReference type="NCBI Taxonomy" id="1829"/>
    <lineage>
        <taxon>Bacteria</taxon>
        <taxon>Bacillati</taxon>
        <taxon>Actinomycetota</taxon>
        <taxon>Actinomycetes</taxon>
        <taxon>Mycobacteriales</taxon>
        <taxon>Nocardiaceae</taxon>
        <taxon>Rhodococcus</taxon>
    </lineage>
</organism>
<evidence type="ECO:0000256" key="4">
    <source>
        <dbReference type="SAM" id="MobiDB-lite"/>
    </source>
</evidence>
<evidence type="ECO:0000256" key="3">
    <source>
        <dbReference type="ARBA" id="ARBA00023163"/>
    </source>
</evidence>
<dbReference type="PANTHER" id="PTHR30136">
    <property type="entry name" value="HELIX-TURN-HELIX TRANSCRIPTIONAL REGULATOR, ICLR FAMILY"/>
    <property type="match status" value="1"/>
</dbReference>
<keyword evidence="1" id="KW-0805">Transcription regulation</keyword>
<dbReference type="Gene3D" id="3.30.450.40">
    <property type="match status" value="1"/>
</dbReference>
<dbReference type="InterPro" id="IPR029016">
    <property type="entry name" value="GAF-like_dom_sf"/>
</dbReference>